<dbReference type="OrthoDB" id="436852at2759"/>
<evidence type="ECO:0000259" key="2">
    <source>
        <dbReference type="PROSITE" id="PS51038"/>
    </source>
</evidence>
<feature type="region of interest" description="Disordered" evidence="1">
    <location>
        <begin position="1"/>
        <end position="70"/>
    </location>
</feature>
<feature type="compositionally biased region" description="Polar residues" evidence="1">
    <location>
        <begin position="861"/>
        <end position="871"/>
    </location>
</feature>
<evidence type="ECO:0000313" key="4">
    <source>
        <dbReference type="Proteomes" id="UP000664859"/>
    </source>
</evidence>
<accession>A0A836CFN2</accession>
<feature type="compositionally biased region" description="Low complexity" evidence="1">
    <location>
        <begin position="916"/>
        <end position="925"/>
    </location>
</feature>
<dbReference type="InterPro" id="IPR001025">
    <property type="entry name" value="BAH_dom"/>
</dbReference>
<evidence type="ECO:0000313" key="3">
    <source>
        <dbReference type="EMBL" id="KAG5183473.1"/>
    </source>
</evidence>
<feature type="compositionally biased region" description="Pro residues" evidence="1">
    <location>
        <begin position="625"/>
        <end position="634"/>
    </location>
</feature>
<gene>
    <name evidence="3" type="ORF">JKP88DRAFT_255790</name>
</gene>
<sequence length="990" mass="103194">MSAKGDAGDAPRASGRRRDSGGGGGGGTVKRPSGSGAAATAPDRAGKASVGGGKPGAGRKGGGAAAPPTTSRYEWIGAQVPGPVTSARRMYYDAMRLPGRAGILRVNDAVELLNEASESDPLAPPHLALVARMWEDMRQAKKIECRWFYRPTDVPTAMLRTLPNGPALPNELFLSDVHDANRVESIAAIAKLDMVAEDADPKQSMFLSDVHGASRVESIAAIAKLDMVAEDADPKQVCSHVGYVGVHRLYIPLESMFLSDVYNANRVEPLAAIAKLDMVAEDADPKQCPFCGALQLLLQSRRTYVPHALTDAFNKATCESSCAHEAVHKCDDKKRRLISLAARGCIYSEGTKDIRCGSLNSSERKAGFMQPGMSARAERIAPYITTCCHTMPDVCALLLYAASCRALQLPTTEGVPWSQNAQLFHVRYAFTAKLPVFRALTPAERAVLTEQAARRALRLANAASTRRARMRARLSKAQLLATVASAINASDGENAAAVGDDDATVAAIAAAAPARKRAGSSSAQRGDVRARDGGKSPASALVKRKRGAAAAASGERRALAAPGSPDAAPQRPAVRGGSQRVTPADVYSRARASARGSTSDNDNEDDDDEDGGTPPPPRARRRSSAPPPPPPPPQVTLGDVPEAERCALDTLINAAEASTQGGGAFFRCGVPLLAVEVEVGCACVGDVPEAERCALDTLINAAEASTQCGGAFSSARAGAGTSAAEAVEIDDADAANQMPPPYSPPANQKMAFSPAERRTRPLSADARWRANARLFALRSITAPYDSPAAVFTSADAVSHLHCCRVLSAVPAAAWSRPPQRQRQQRPRPLAGKLRAAQAERCHQARRNSKFALSLPTPPCATPQNSWRNSPQWPRGDGAAAAMTRWQQHTLGGSSSGGGGSSGGVKPGAPPESPTFRAAAAEAAAAPRRRGGSGGGAELSGNSAQGRARGQGAGLDALLDSQTLGGGGTSGSSNNRSLQSWPHQYEGAAGG</sequence>
<proteinExistence type="predicted"/>
<dbReference type="GO" id="GO:0003682">
    <property type="term" value="F:chromatin binding"/>
    <property type="evidence" value="ECO:0007669"/>
    <property type="project" value="InterPro"/>
</dbReference>
<comment type="caution">
    <text evidence="3">The sequence shown here is derived from an EMBL/GenBank/DDBJ whole genome shotgun (WGS) entry which is preliminary data.</text>
</comment>
<protein>
    <recommendedName>
        <fullName evidence="2">BAH domain-containing protein</fullName>
    </recommendedName>
</protein>
<feature type="region of interest" description="Disordered" evidence="1">
    <location>
        <begin position="813"/>
        <end position="990"/>
    </location>
</feature>
<feature type="compositionally biased region" description="Gly residues" evidence="1">
    <location>
        <begin position="893"/>
        <end position="905"/>
    </location>
</feature>
<dbReference type="EMBL" id="JAFCMP010000206">
    <property type="protein sequence ID" value="KAG5183473.1"/>
    <property type="molecule type" value="Genomic_DNA"/>
</dbReference>
<dbReference type="Proteomes" id="UP000664859">
    <property type="component" value="Unassembled WGS sequence"/>
</dbReference>
<feature type="region of interest" description="Disordered" evidence="1">
    <location>
        <begin position="512"/>
        <end position="639"/>
    </location>
</feature>
<evidence type="ECO:0000256" key="1">
    <source>
        <dbReference type="SAM" id="MobiDB-lite"/>
    </source>
</evidence>
<feature type="compositionally biased region" description="Acidic residues" evidence="1">
    <location>
        <begin position="601"/>
        <end position="611"/>
    </location>
</feature>
<feature type="compositionally biased region" description="Low complexity" evidence="1">
    <location>
        <begin position="512"/>
        <end position="523"/>
    </location>
</feature>
<feature type="compositionally biased region" description="Low complexity" evidence="1">
    <location>
        <begin position="589"/>
        <end position="600"/>
    </location>
</feature>
<name>A0A836CFN2_9STRA</name>
<keyword evidence="4" id="KW-1185">Reference proteome</keyword>
<organism evidence="3 4">
    <name type="scientific">Tribonema minus</name>
    <dbReference type="NCBI Taxonomy" id="303371"/>
    <lineage>
        <taxon>Eukaryota</taxon>
        <taxon>Sar</taxon>
        <taxon>Stramenopiles</taxon>
        <taxon>Ochrophyta</taxon>
        <taxon>PX clade</taxon>
        <taxon>Xanthophyceae</taxon>
        <taxon>Tribonematales</taxon>
        <taxon>Tribonemataceae</taxon>
        <taxon>Tribonema</taxon>
    </lineage>
</organism>
<dbReference type="InterPro" id="IPR043151">
    <property type="entry name" value="BAH_sf"/>
</dbReference>
<dbReference type="Gene3D" id="2.30.30.490">
    <property type="match status" value="1"/>
</dbReference>
<dbReference type="PROSITE" id="PS51038">
    <property type="entry name" value="BAH"/>
    <property type="match status" value="1"/>
</dbReference>
<feature type="non-terminal residue" evidence="3">
    <location>
        <position position="1"/>
    </location>
</feature>
<feature type="compositionally biased region" description="Gly residues" evidence="1">
    <location>
        <begin position="49"/>
        <end position="64"/>
    </location>
</feature>
<dbReference type="AlphaFoldDB" id="A0A836CFN2"/>
<dbReference type="CDD" id="cd04370">
    <property type="entry name" value="BAH"/>
    <property type="match status" value="1"/>
</dbReference>
<feature type="compositionally biased region" description="Low complexity" evidence="1">
    <location>
        <begin position="943"/>
        <end position="962"/>
    </location>
</feature>
<feature type="domain" description="BAH" evidence="2">
    <location>
        <begin position="102"/>
        <end position="228"/>
    </location>
</feature>
<reference evidence="3" key="1">
    <citation type="submission" date="2021-02" db="EMBL/GenBank/DDBJ databases">
        <title>First Annotated Genome of the Yellow-green Alga Tribonema minus.</title>
        <authorList>
            <person name="Mahan K.M."/>
        </authorList>
    </citation>
    <scope>NUCLEOTIDE SEQUENCE</scope>
    <source>
        <strain evidence="3">UTEX B ZZ1240</strain>
    </source>
</reference>